<protein>
    <submittedName>
        <fullName evidence="3">Uncharacterized protein</fullName>
    </submittedName>
</protein>
<dbReference type="InterPro" id="IPR036322">
    <property type="entry name" value="WD40_repeat_dom_sf"/>
</dbReference>
<dbReference type="PANTHER" id="PTHR10971">
    <property type="entry name" value="MRNA EXPORT FACTOR AND BUB3"/>
    <property type="match status" value="1"/>
</dbReference>
<dbReference type="Proteomes" id="UP000308730">
    <property type="component" value="Unassembled WGS sequence"/>
</dbReference>
<dbReference type="SUPFAM" id="SSF50978">
    <property type="entry name" value="WD40 repeat-like"/>
    <property type="match status" value="1"/>
</dbReference>
<keyword evidence="4" id="KW-1185">Reference proteome</keyword>
<evidence type="ECO:0000313" key="4">
    <source>
        <dbReference type="Proteomes" id="UP000308730"/>
    </source>
</evidence>
<evidence type="ECO:0000313" key="3">
    <source>
        <dbReference type="EMBL" id="THH30002.1"/>
    </source>
</evidence>
<proteinExistence type="predicted"/>
<keyword evidence="1" id="KW-0853">WD repeat</keyword>
<dbReference type="AlphaFoldDB" id="A0A4S4MUN9"/>
<accession>A0A4S4MUN9</accession>
<dbReference type="EMBL" id="SGPM01000098">
    <property type="protein sequence ID" value="THH30002.1"/>
    <property type="molecule type" value="Genomic_DNA"/>
</dbReference>
<dbReference type="InterPro" id="IPR015943">
    <property type="entry name" value="WD40/YVTN_repeat-like_dom_sf"/>
</dbReference>
<dbReference type="OrthoDB" id="256303at2759"/>
<sequence length="211" mass="23383">MATIQLPERCYAMDIAFPLMVVGTAELGGERNITIYDLNNPTEKLKVMKSPLNFQTRVITCFPKGTGFCIGSVEGRVALHYIDEKSFSNNYSFRCHRKSDKAAASSPRNQTVVYAINDVNFHPVHGGTFSTCGSDGTINYWDGEARIRLKILDASASGSISSTCFNRTGTIQAYAVSYDWHKGHTGNTPGLANKIMLHMCKEEEVKRQNKT</sequence>
<keyword evidence="2" id="KW-0677">Repeat</keyword>
<reference evidence="3 4" key="1">
    <citation type="submission" date="2019-02" db="EMBL/GenBank/DDBJ databases">
        <title>Genome sequencing of the rare red list fungi Antrodiella citrinella (Flaviporus citrinellus).</title>
        <authorList>
            <person name="Buettner E."/>
            <person name="Kellner H."/>
        </authorList>
    </citation>
    <scope>NUCLEOTIDE SEQUENCE [LARGE SCALE GENOMIC DNA]</scope>
    <source>
        <strain evidence="3 4">DSM 108506</strain>
    </source>
</reference>
<comment type="caution">
    <text evidence="3">The sequence shown here is derived from an EMBL/GenBank/DDBJ whole genome shotgun (WGS) entry which is preliminary data.</text>
</comment>
<name>A0A4S4MUN9_9APHY</name>
<evidence type="ECO:0000256" key="2">
    <source>
        <dbReference type="ARBA" id="ARBA00022737"/>
    </source>
</evidence>
<dbReference type="Gene3D" id="2.130.10.10">
    <property type="entry name" value="YVTN repeat-like/Quinoprotein amine dehydrogenase"/>
    <property type="match status" value="1"/>
</dbReference>
<gene>
    <name evidence="3" type="ORF">EUX98_g4193</name>
</gene>
<evidence type="ECO:0000256" key="1">
    <source>
        <dbReference type="ARBA" id="ARBA00022574"/>
    </source>
</evidence>
<organism evidence="3 4">
    <name type="scientific">Antrodiella citrinella</name>
    <dbReference type="NCBI Taxonomy" id="2447956"/>
    <lineage>
        <taxon>Eukaryota</taxon>
        <taxon>Fungi</taxon>
        <taxon>Dikarya</taxon>
        <taxon>Basidiomycota</taxon>
        <taxon>Agaricomycotina</taxon>
        <taxon>Agaricomycetes</taxon>
        <taxon>Polyporales</taxon>
        <taxon>Steccherinaceae</taxon>
        <taxon>Antrodiella</taxon>
    </lineage>
</organism>